<accession>A0ABQ7G5L3</accession>
<keyword evidence="4" id="KW-0970">Cilium biogenesis/degradation</keyword>
<dbReference type="InterPro" id="IPR026201">
    <property type="entry name" value="Cep290"/>
</dbReference>
<protein>
    <submittedName>
        <fullName evidence="9">Uncharacterized protein</fullName>
    </submittedName>
</protein>
<gene>
    <name evidence="9" type="ORF">DUNSADRAFT_15329</name>
</gene>
<keyword evidence="6" id="KW-0206">Cytoskeleton</keyword>
<evidence type="ECO:0000313" key="9">
    <source>
        <dbReference type="EMBL" id="KAF5829906.1"/>
    </source>
</evidence>
<feature type="non-terminal residue" evidence="9">
    <location>
        <position position="424"/>
    </location>
</feature>
<sequence>MALLEEFEARFQRQYKSWEEERATLLAQIDALHVKGLPSNARSSRSTDDFSNVDQEELQILLLEAYEQLEKDVGKEIDLALSKQAEDLKAAQRRAEFLTQRMDQEREGSRALKEHQALLEDQIKDALLRNKQYEGGVYGLPQAVEEIHALKEAVYKEQGRVREMVQQLSKVVGKVEDLHDENTVLRKRAGLGATEAVDLQGVRMQKQASIAQLRSLNALLERQVADLEEERRKLRMELKFRAKFHGQHALEMGLSPDQLLLVEQLVDDIKHGRNDEARIVDQMQHRIEFLEVRLAEVMAYADIPPSMRPALAEYDPFVAAMGPRHARRISEAGASTAGEGTGAAGVAGMLGGMLGGMRGKDHLRAAQLESIKEQLLKALGTLRNLREGAVGLRGAGGGGQGAGAQADLARLIDGLAAQLTDCQQ</sequence>
<name>A0ABQ7G5L3_DUNSA</name>
<comment type="caution">
    <text evidence="9">The sequence shown here is derived from an EMBL/GenBank/DDBJ whole genome shotgun (WGS) entry which is preliminary data.</text>
</comment>
<evidence type="ECO:0000256" key="1">
    <source>
        <dbReference type="ARBA" id="ARBA00004120"/>
    </source>
</evidence>
<comment type="subcellular location">
    <subcellularLocation>
        <location evidence="1">Cytoplasm</location>
        <location evidence="1">Cytoskeleton</location>
        <location evidence="1">Cilium basal body</location>
    </subcellularLocation>
    <subcellularLocation>
        <location evidence="2">Cytoplasm</location>
        <location evidence="2">Cytoskeleton</location>
        <location evidence="2">Microtubule organizing center</location>
        <location evidence="2">Centrosome</location>
    </subcellularLocation>
</comment>
<evidence type="ECO:0000256" key="8">
    <source>
        <dbReference type="SAM" id="Coils"/>
    </source>
</evidence>
<keyword evidence="7" id="KW-0966">Cell projection</keyword>
<dbReference type="EMBL" id="MU070102">
    <property type="protein sequence ID" value="KAF5829906.1"/>
    <property type="molecule type" value="Genomic_DNA"/>
</dbReference>
<evidence type="ECO:0000256" key="5">
    <source>
        <dbReference type="ARBA" id="ARBA00023054"/>
    </source>
</evidence>
<dbReference type="PANTHER" id="PTHR18879:SF20">
    <property type="entry name" value="CENTROSOMAL PROTEIN OF 290 KDA"/>
    <property type="match status" value="1"/>
</dbReference>
<keyword evidence="3" id="KW-0963">Cytoplasm</keyword>
<keyword evidence="10" id="KW-1185">Reference proteome</keyword>
<keyword evidence="5 8" id="KW-0175">Coiled coil</keyword>
<organism evidence="9 10">
    <name type="scientific">Dunaliella salina</name>
    <name type="common">Green alga</name>
    <name type="synonym">Protococcus salinus</name>
    <dbReference type="NCBI Taxonomy" id="3046"/>
    <lineage>
        <taxon>Eukaryota</taxon>
        <taxon>Viridiplantae</taxon>
        <taxon>Chlorophyta</taxon>
        <taxon>core chlorophytes</taxon>
        <taxon>Chlorophyceae</taxon>
        <taxon>CS clade</taxon>
        <taxon>Chlamydomonadales</taxon>
        <taxon>Dunaliellaceae</taxon>
        <taxon>Dunaliella</taxon>
    </lineage>
</organism>
<evidence type="ECO:0000256" key="4">
    <source>
        <dbReference type="ARBA" id="ARBA00022794"/>
    </source>
</evidence>
<feature type="coiled-coil region" evidence="8">
    <location>
        <begin position="81"/>
        <end position="108"/>
    </location>
</feature>
<feature type="non-terminal residue" evidence="9">
    <location>
        <position position="1"/>
    </location>
</feature>
<proteinExistence type="predicted"/>
<feature type="coiled-coil region" evidence="8">
    <location>
        <begin position="210"/>
        <end position="237"/>
    </location>
</feature>
<evidence type="ECO:0000313" key="10">
    <source>
        <dbReference type="Proteomes" id="UP000815325"/>
    </source>
</evidence>
<evidence type="ECO:0000256" key="7">
    <source>
        <dbReference type="ARBA" id="ARBA00023273"/>
    </source>
</evidence>
<evidence type="ECO:0000256" key="3">
    <source>
        <dbReference type="ARBA" id="ARBA00022490"/>
    </source>
</evidence>
<evidence type="ECO:0000256" key="6">
    <source>
        <dbReference type="ARBA" id="ARBA00023212"/>
    </source>
</evidence>
<dbReference type="PANTHER" id="PTHR18879">
    <property type="entry name" value="CENTROSOMAL PROTEIN OF 290 KDA"/>
    <property type="match status" value="1"/>
</dbReference>
<reference evidence="9" key="1">
    <citation type="submission" date="2017-08" db="EMBL/GenBank/DDBJ databases">
        <authorList>
            <person name="Polle J.E."/>
            <person name="Barry K."/>
            <person name="Cushman J."/>
            <person name="Schmutz J."/>
            <person name="Tran D."/>
            <person name="Hathwaick L.T."/>
            <person name="Yim W.C."/>
            <person name="Jenkins J."/>
            <person name="Mckie-Krisberg Z.M."/>
            <person name="Prochnik S."/>
            <person name="Lindquist E."/>
            <person name="Dockter R.B."/>
            <person name="Adam C."/>
            <person name="Molina H."/>
            <person name="Bunkerborg J."/>
            <person name="Jin E."/>
            <person name="Buchheim M."/>
            <person name="Magnuson J."/>
        </authorList>
    </citation>
    <scope>NUCLEOTIDE SEQUENCE</scope>
    <source>
        <strain evidence="9">CCAP 19/18</strain>
    </source>
</reference>
<dbReference type="Proteomes" id="UP000815325">
    <property type="component" value="Unassembled WGS sequence"/>
</dbReference>
<evidence type="ECO:0000256" key="2">
    <source>
        <dbReference type="ARBA" id="ARBA00004300"/>
    </source>
</evidence>